<evidence type="ECO:0000313" key="16">
    <source>
        <dbReference type="EMBL" id="CUS21517.1"/>
    </source>
</evidence>
<keyword evidence="5 13" id="KW-0728">SH3 domain</keyword>
<dbReference type="InterPro" id="IPR001452">
    <property type="entry name" value="SH3_domain"/>
</dbReference>
<dbReference type="Gene3D" id="2.30.30.40">
    <property type="entry name" value="SH3 Domains"/>
    <property type="match status" value="1"/>
</dbReference>
<comment type="subcellular location">
    <subcellularLocation>
        <location evidence="1">Cell membrane</location>
        <topology evidence="1">Multi-pass membrane protein</topology>
    </subcellularLocation>
</comment>
<dbReference type="OrthoDB" id="5983572at2759"/>
<dbReference type="PANTHER" id="PTHR15735:SF20">
    <property type="entry name" value="HIGH OSMOLARITY SIGNALING PROTEIN SHO1"/>
    <property type="match status" value="1"/>
</dbReference>
<evidence type="ECO:0000256" key="1">
    <source>
        <dbReference type="ARBA" id="ARBA00004651"/>
    </source>
</evidence>
<evidence type="ECO:0000256" key="6">
    <source>
        <dbReference type="ARBA" id="ARBA00022475"/>
    </source>
</evidence>
<evidence type="ECO:0000256" key="10">
    <source>
        <dbReference type="ARBA" id="ARBA00023136"/>
    </source>
</evidence>
<keyword evidence="17" id="KW-1185">Reference proteome</keyword>
<dbReference type="FunFam" id="2.30.30.40:FF:000213">
    <property type="entry name" value="High osmolarity signaling protein SHO1"/>
    <property type="match status" value="1"/>
</dbReference>
<evidence type="ECO:0000259" key="15">
    <source>
        <dbReference type="PROSITE" id="PS50002"/>
    </source>
</evidence>
<dbReference type="AlphaFoldDB" id="A0A0P1KNY9"/>
<dbReference type="EMBL" id="LN890565">
    <property type="protein sequence ID" value="CUS21517.1"/>
    <property type="molecule type" value="Genomic_DNA"/>
</dbReference>
<keyword evidence="10 14" id="KW-0472">Membrane</keyword>
<evidence type="ECO:0000256" key="7">
    <source>
        <dbReference type="ARBA" id="ARBA00022692"/>
    </source>
</evidence>
<feature type="transmembrane region" description="Helical" evidence="14">
    <location>
        <begin position="32"/>
        <end position="54"/>
    </location>
</feature>
<evidence type="ECO:0000256" key="13">
    <source>
        <dbReference type="PROSITE-ProRule" id="PRU00192"/>
    </source>
</evidence>
<keyword evidence="8 14" id="KW-1133">Transmembrane helix</keyword>
<proteinExistence type="inferred from homology"/>
<feature type="transmembrane region" description="Helical" evidence="14">
    <location>
        <begin position="123"/>
        <end position="142"/>
    </location>
</feature>
<gene>
    <name evidence="16" type="ORF">LAQU0_S03e04390g</name>
</gene>
<keyword evidence="6" id="KW-1003">Cell membrane</keyword>
<dbReference type="GO" id="GO:0030833">
    <property type="term" value="P:regulation of actin filament polymerization"/>
    <property type="evidence" value="ECO:0007669"/>
    <property type="project" value="TreeGrafter"/>
</dbReference>
<dbReference type="SUPFAM" id="SSF50044">
    <property type="entry name" value="SH3-domain"/>
    <property type="match status" value="1"/>
</dbReference>
<evidence type="ECO:0000256" key="9">
    <source>
        <dbReference type="ARBA" id="ARBA00023016"/>
    </source>
</evidence>
<dbReference type="GO" id="GO:0005886">
    <property type="term" value="C:plasma membrane"/>
    <property type="evidence" value="ECO:0007669"/>
    <property type="project" value="UniProtKB-SubCell"/>
</dbReference>
<evidence type="ECO:0000256" key="14">
    <source>
        <dbReference type="SAM" id="Phobius"/>
    </source>
</evidence>
<keyword evidence="7 14" id="KW-0812">Transmembrane</keyword>
<feature type="transmembrane region" description="Helical" evidence="14">
    <location>
        <begin position="66"/>
        <end position="88"/>
    </location>
</feature>
<name>A0A0P1KNY9_9SACH</name>
<dbReference type="GO" id="GO:0007232">
    <property type="term" value="P:osmosensory signaling pathway via Sho1 osmosensor"/>
    <property type="evidence" value="ECO:0007669"/>
    <property type="project" value="UniProtKB-ARBA"/>
</dbReference>
<evidence type="ECO:0000313" key="17">
    <source>
        <dbReference type="Proteomes" id="UP000236544"/>
    </source>
</evidence>
<comment type="similarity">
    <text evidence="2">Belongs to the SHO1 family.</text>
</comment>
<reference evidence="17" key="1">
    <citation type="submission" date="2015-10" db="EMBL/GenBank/DDBJ databases">
        <authorList>
            <person name="Devillers H."/>
        </authorList>
    </citation>
    <scope>NUCLEOTIDE SEQUENCE [LARGE SCALE GENOMIC DNA]</scope>
</reference>
<evidence type="ECO:0000256" key="3">
    <source>
        <dbReference type="ARBA" id="ARBA00016255"/>
    </source>
</evidence>
<accession>A0A0P1KNY9</accession>
<keyword evidence="9" id="KW-0346">Stress response</keyword>
<evidence type="ECO:0000256" key="12">
    <source>
        <dbReference type="ARBA" id="ARBA00030785"/>
    </source>
</evidence>
<evidence type="ECO:0000256" key="4">
    <source>
        <dbReference type="ARBA" id="ARBA00017350"/>
    </source>
</evidence>
<dbReference type="Pfam" id="PF00018">
    <property type="entry name" value="SH3_1"/>
    <property type="match status" value="1"/>
</dbReference>
<dbReference type="InterPro" id="IPR036028">
    <property type="entry name" value="SH3-like_dom_sf"/>
</dbReference>
<feature type="transmembrane region" description="Helical" evidence="14">
    <location>
        <begin position="94"/>
        <end position="111"/>
    </location>
</feature>
<dbReference type="SMART" id="SM00326">
    <property type="entry name" value="SH3"/>
    <property type="match status" value="1"/>
</dbReference>
<protein>
    <recommendedName>
        <fullName evidence="4">High osmolarity signaling protein SHO1</fullName>
    </recommendedName>
    <alternativeName>
        <fullName evidence="3">High osmolarity signaling protein sho1</fullName>
    </alternativeName>
    <alternativeName>
        <fullName evidence="11 12">Osmosensor SHO1</fullName>
    </alternativeName>
</protein>
<organism evidence="16 17">
    <name type="scientific">Lachancea quebecensis</name>
    <dbReference type="NCBI Taxonomy" id="1654605"/>
    <lineage>
        <taxon>Eukaryota</taxon>
        <taxon>Fungi</taxon>
        <taxon>Dikarya</taxon>
        <taxon>Ascomycota</taxon>
        <taxon>Saccharomycotina</taxon>
        <taxon>Saccharomycetes</taxon>
        <taxon>Saccharomycetales</taxon>
        <taxon>Saccharomycetaceae</taxon>
        <taxon>Lachancea</taxon>
    </lineage>
</organism>
<dbReference type="PRINTS" id="PR00452">
    <property type="entry name" value="SH3DOMAIN"/>
</dbReference>
<dbReference type="PANTHER" id="PTHR15735">
    <property type="entry name" value="FCH AND DOUBLE SH3 DOMAINS PROTEIN"/>
    <property type="match status" value="1"/>
</dbReference>
<evidence type="ECO:0000256" key="5">
    <source>
        <dbReference type="ARBA" id="ARBA00022443"/>
    </source>
</evidence>
<feature type="domain" description="SH3" evidence="15">
    <location>
        <begin position="278"/>
        <end position="339"/>
    </location>
</feature>
<dbReference type="CDD" id="cd11855">
    <property type="entry name" value="SH3_Sho1p"/>
    <property type="match status" value="1"/>
</dbReference>
<evidence type="ECO:0000256" key="8">
    <source>
        <dbReference type="ARBA" id="ARBA00022989"/>
    </source>
</evidence>
<dbReference type="InterPro" id="IPR035522">
    <property type="entry name" value="Sho1_SH3"/>
</dbReference>
<dbReference type="Proteomes" id="UP000236544">
    <property type="component" value="Unassembled WGS sequence"/>
</dbReference>
<sequence length="342" mass="37455">MAVSNRVEAKQMRDHPHRVHEFRLANLLTDPFAISSLSLALIAWIIAFAGSVVAASNSKKYPAFSWWGIVYQVVLMVIVLILYCYDLIDYYKSFLSGALAVAFVYTTNSAAEMLYQDGSRMGAASAGVILLSMINIIWMFYFGSDNASPSNRWIDSYSLRGIRHSVLESSIATSSRPPLVSRNVSKYSASPQMDLYNATPAPQSQGFYPDNHSQHYVSSTALNGFENAGPPTAPALHGNMGHGNNTSTFVTDTTNGNTETTMGDTLGLYSDAGDELTSFPYVAKALYTYAADSNDAYEVSFEQGEMLRVGDIEGRWWKAKRANGETGIIPSNYVELVGENSI</sequence>
<evidence type="ECO:0000256" key="11">
    <source>
        <dbReference type="ARBA" id="ARBA00029697"/>
    </source>
</evidence>
<evidence type="ECO:0000256" key="2">
    <source>
        <dbReference type="ARBA" id="ARBA00009739"/>
    </source>
</evidence>
<dbReference type="PROSITE" id="PS50002">
    <property type="entry name" value="SH3"/>
    <property type="match status" value="1"/>
</dbReference>